<dbReference type="PANTHER" id="PTHR35936">
    <property type="entry name" value="MEMBRANE-BOUND LYTIC MUREIN TRANSGLYCOSYLASE F"/>
    <property type="match status" value="1"/>
</dbReference>
<dbReference type="Proteomes" id="UP001552427">
    <property type="component" value="Unassembled WGS sequence"/>
</dbReference>
<dbReference type="Pfam" id="PF00497">
    <property type="entry name" value="SBP_bac_3"/>
    <property type="match status" value="1"/>
</dbReference>
<proteinExistence type="predicted"/>
<sequence>MIEEDQPVMRRIYKLLAAAIALSTLLACSSGLTCPPSSGKGASLLSGTIAVGVTNDSPGFAVGGASGKLSGFDIQVMKALEDPANRRATAATILTVANRAASLKDGHAELVIATFSITSDRKADGIDFAGPYMTTPQALLVRADDNRMNTREDLAGKVVCAVEDTTGHKVTIQDANLDNPAPTTNACVDKLENKLADAVFDDEIILHGFMQARPGKYKIIFPGAFGTIQQYGIAMERGHGADCEAITTIIIDYVKKQWTTDFKAHLTSAVDAYPEDFETRFKPAPSDISRVSCKP</sequence>
<evidence type="ECO:0000313" key="4">
    <source>
        <dbReference type="Proteomes" id="UP001552427"/>
    </source>
</evidence>
<dbReference type="RefSeq" id="WP_364452182.1">
    <property type="nucleotide sequence ID" value="NZ_JBFARM010000006.1"/>
</dbReference>
<evidence type="ECO:0000259" key="2">
    <source>
        <dbReference type="SMART" id="SM00062"/>
    </source>
</evidence>
<reference evidence="3 4" key="1">
    <citation type="submission" date="2024-06" db="EMBL/GenBank/DDBJ databases">
        <title>The Natural Products Discovery Center: Release of the First 8490 Sequenced Strains for Exploring Actinobacteria Biosynthetic Diversity.</title>
        <authorList>
            <person name="Kalkreuter E."/>
            <person name="Kautsar S.A."/>
            <person name="Yang D."/>
            <person name="Bader C.D."/>
            <person name="Teijaro C.N."/>
            <person name="Fluegel L."/>
            <person name="Davis C.M."/>
            <person name="Simpson J.R."/>
            <person name="Lauterbach L."/>
            <person name="Steele A.D."/>
            <person name="Gui C."/>
            <person name="Meng S."/>
            <person name="Li G."/>
            <person name="Viehrig K."/>
            <person name="Ye F."/>
            <person name="Su P."/>
            <person name="Kiefer A.F."/>
            <person name="Nichols A."/>
            <person name="Cepeda A.J."/>
            <person name="Yan W."/>
            <person name="Fan B."/>
            <person name="Jiang Y."/>
            <person name="Adhikari A."/>
            <person name="Zheng C.-J."/>
            <person name="Schuster L."/>
            <person name="Cowan T.M."/>
            <person name="Smanski M.J."/>
            <person name="Chevrette M.G."/>
            <person name="De Carvalho L.P.S."/>
            <person name="Shen B."/>
        </authorList>
    </citation>
    <scope>NUCLEOTIDE SEQUENCE [LARGE SCALE GENOMIC DNA]</scope>
    <source>
        <strain evidence="3 4">NPDC049574</strain>
    </source>
</reference>
<keyword evidence="1" id="KW-0732">Signal</keyword>
<evidence type="ECO:0000256" key="1">
    <source>
        <dbReference type="ARBA" id="ARBA00022729"/>
    </source>
</evidence>
<evidence type="ECO:0000313" key="3">
    <source>
        <dbReference type="EMBL" id="MEV4287956.1"/>
    </source>
</evidence>
<name>A0ABV3H602_9ACTN</name>
<accession>A0ABV3H602</accession>
<organism evidence="3 4">
    <name type="scientific">Nonomuraea bangladeshensis</name>
    <dbReference type="NCBI Taxonomy" id="404385"/>
    <lineage>
        <taxon>Bacteria</taxon>
        <taxon>Bacillati</taxon>
        <taxon>Actinomycetota</taxon>
        <taxon>Actinomycetes</taxon>
        <taxon>Streptosporangiales</taxon>
        <taxon>Streptosporangiaceae</taxon>
        <taxon>Nonomuraea</taxon>
    </lineage>
</organism>
<dbReference type="Gene3D" id="3.40.190.10">
    <property type="entry name" value="Periplasmic binding protein-like II"/>
    <property type="match status" value="2"/>
</dbReference>
<protein>
    <submittedName>
        <fullName evidence="3">Transporter substrate-binding domain-containing protein</fullName>
    </submittedName>
</protein>
<dbReference type="SUPFAM" id="SSF53850">
    <property type="entry name" value="Periplasmic binding protein-like II"/>
    <property type="match status" value="1"/>
</dbReference>
<dbReference type="SMART" id="SM00062">
    <property type="entry name" value="PBPb"/>
    <property type="match status" value="1"/>
</dbReference>
<keyword evidence="4" id="KW-1185">Reference proteome</keyword>
<feature type="domain" description="Solute-binding protein family 3/N-terminal" evidence="2">
    <location>
        <begin position="48"/>
        <end position="269"/>
    </location>
</feature>
<dbReference type="InterPro" id="IPR001638">
    <property type="entry name" value="Solute-binding_3/MltF_N"/>
</dbReference>
<gene>
    <name evidence="3" type="ORF">AB0K40_20795</name>
</gene>
<dbReference type="EMBL" id="JBFARM010000006">
    <property type="protein sequence ID" value="MEV4287956.1"/>
    <property type="molecule type" value="Genomic_DNA"/>
</dbReference>
<dbReference type="PANTHER" id="PTHR35936:SF17">
    <property type="entry name" value="ARGININE-BINDING EXTRACELLULAR PROTEIN ARTP"/>
    <property type="match status" value="1"/>
</dbReference>
<comment type="caution">
    <text evidence="3">The sequence shown here is derived from an EMBL/GenBank/DDBJ whole genome shotgun (WGS) entry which is preliminary data.</text>
</comment>